<accession>A0ABC8U4A6</accession>
<dbReference type="Proteomes" id="UP001642360">
    <property type="component" value="Unassembled WGS sequence"/>
</dbReference>
<comment type="caution">
    <text evidence="2">The sequence shown here is derived from an EMBL/GenBank/DDBJ whole genome shotgun (WGS) entry which is preliminary data.</text>
</comment>
<evidence type="ECO:0000256" key="1">
    <source>
        <dbReference type="SAM" id="MobiDB-lite"/>
    </source>
</evidence>
<sequence length="79" mass="8892">MRAPSEKAPSGRRLGHRIQRGELGPLQESRLGGKLTRLKSSKLEGRTWLRAIMQGEWHLGRPLSRLPKPQGSKEGRPKC</sequence>
<reference evidence="2 3" key="1">
    <citation type="submission" date="2024-02" db="EMBL/GenBank/DDBJ databases">
        <authorList>
            <person name="Vignale AGUSTIN F."/>
            <person name="Sosa J E."/>
            <person name="Modenutti C."/>
        </authorList>
    </citation>
    <scope>NUCLEOTIDE SEQUENCE [LARGE SCALE GENOMIC DNA]</scope>
</reference>
<feature type="region of interest" description="Disordered" evidence="1">
    <location>
        <begin position="1"/>
        <end position="33"/>
    </location>
</feature>
<protein>
    <submittedName>
        <fullName evidence="2">Uncharacterized protein</fullName>
    </submittedName>
</protein>
<keyword evidence="3" id="KW-1185">Reference proteome</keyword>
<proteinExistence type="predicted"/>
<evidence type="ECO:0000313" key="2">
    <source>
        <dbReference type="EMBL" id="CAK9176571.1"/>
    </source>
</evidence>
<dbReference type="AlphaFoldDB" id="A0ABC8U4A6"/>
<organism evidence="2 3">
    <name type="scientific">Ilex paraguariensis</name>
    <name type="common">yerba mate</name>
    <dbReference type="NCBI Taxonomy" id="185542"/>
    <lineage>
        <taxon>Eukaryota</taxon>
        <taxon>Viridiplantae</taxon>
        <taxon>Streptophyta</taxon>
        <taxon>Embryophyta</taxon>
        <taxon>Tracheophyta</taxon>
        <taxon>Spermatophyta</taxon>
        <taxon>Magnoliopsida</taxon>
        <taxon>eudicotyledons</taxon>
        <taxon>Gunneridae</taxon>
        <taxon>Pentapetalae</taxon>
        <taxon>asterids</taxon>
        <taxon>campanulids</taxon>
        <taxon>Aquifoliales</taxon>
        <taxon>Aquifoliaceae</taxon>
        <taxon>Ilex</taxon>
    </lineage>
</organism>
<evidence type="ECO:0000313" key="3">
    <source>
        <dbReference type="Proteomes" id="UP001642360"/>
    </source>
</evidence>
<name>A0ABC8U4A6_9AQUA</name>
<gene>
    <name evidence="2" type="ORF">ILEXP_LOCUS46427</name>
</gene>
<dbReference type="EMBL" id="CAUOFW020006847">
    <property type="protein sequence ID" value="CAK9176571.1"/>
    <property type="molecule type" value="Genomic_DNA"/>
</dbReference>